<dbReference type="InterPro" id="IPR001245">
    <property type="entry name" value="Ser-Thr/Tyr_kinase_cat_dom"/>
</dbReference>
<dbReference type="InterPro" id="IPR011006">
    <property type="entry name" value="CheY-like_superfamily"/>
</dbReference>
<dbReference type="PANTHER" id="PTHR44329">
    <property type="entry name" value="SERINE/THREONINE-PROTEIN KINASE TNNI3K-RELATED"/>
    <property type="match status" value="1"/>
</dbReference>
<gene>
    <name evidence="7" type="ORF">C2G38_320166</name>
</gene>
<feature type="compositionally biased region" description="Polar residues" evidence="4">
    <location>
        <begin position="199"/>
        <end position="211"/>
    </location>
</feature>
<dbReference type="InterPro" id="IPR011009">
    <property type="entry name" value="Kinase-like_dom_sf"/>
</dbReference>
<dbReference type="PROSITE" id="PS50011">
    <property type="entry name" value="PROTEIN_KINASE_DOM"/>
    <property type="match status" value="1"/>
</dbReference>
<evidence type="ECO:0000259" key="5">
    <source>
        <dbReference type="PROSITE" id="PS50011"/>
    </source>
</evidence>
<dbReference type="EMBL" id="QKWP01000146">
    <property type="protein sequence ID" value="RIB26155.1"/>
    <property type="molecule type" value="Genomic_DNA"/>
</dbReference>
<dbReference type="Gene3D" id="1.10.510.10">
    <property type="entry name" value="Transferase(Phosphotransferase) domain 1"/>
    <property type="match status" value="1"/>
</dbReference>
<dbReference type="GO" id="GO:0004674">
    <property type="term" value="F:protein serine/threonine kinase activity"/>
    <property type="evidence" value="ECO:0007669"/>
    <property type="project" value="TreeGrafter"/>
</dbReference>
<name>A0A397VU99_9GLOM</name>
<dbReference type="GO" id="GO:0005524">
    <property type="term" value="F:ATP binding"/>
    <property type="evidence" value="ECO:0007669"/>
    <property type="project" value="InterPro"/>
</dbReference>
<feature type="domain" description="Protein kinase" evidence="5">
    <location>
        <begin position="1"/>
        <end position="186"/>
    </location>
</feature>
<comment type="caution">
    <text evidence="3">Lacks conserved residue(s) required for the propagation of feature annotation.</text>
</comment>
<dbReference type="InterPro" id="IPR000719">
    <property type="entry name" value="Prot_kinase_dom"/>
</dbReference>
<dbReference type="AlphaFoldDB" id="A0A397VU99"/>
<keyword evidence="8" id="KW-1185">Reference proteome</keyword>
<dbReference type="Proteomes" id="UP000266673">
    <property type="component" value="Unassembled WGS sequence"/>
</dbReference>
<keyword evidence="7" id="KW-0808">Transferase</keyword>
<dbReference type="GO" id="GO:0000156">
    <property type="term" value="F:phosphorelay response regulator activity"/>
    <property type="evidence" value="ECO:0007669"/>
    <property type="project" value="UniProtKB-ARBA"/>
</dbReference>
<keyword evidence="1" id="KW-0597">Phosphoprotein</keyword>
<evidence type="ECO:0000256" key="4">
    <source>
        <dbReference type="SAM" id="MobiDB-lite"/>
    </source>
</evidence>
<evidence type="ECO:0000259" key="6">
    <source>
        <dbReference type="PROSITE" id="PS50110"/>
    </source>
</evidence>
<dbReference type="SMART" id="SM00448">
    <property type="entry name" value="REC"/>
    <property type="match status" value="1"/>
</dbReference>
<proteinExistence type="predicted"/>
<evidence type="ECO:0000256" key="2">
    <source>
        <dbReference type="ARBA" id="ARBA00023012"/>
    </source>
</evidence>
<evidence type="ECO:0000256" key="3">
    <source>
        <dbReference type="PROSITE-ProRule" id="PRU00169"/>
    </source>
</evidence>
<dbReference type="InterPro" id="IPR001789">
    <property type="entry name" value="Sig_transdc_resp-reg_receiver"/>
</dbReference>
<keyword evidence="7" id="KW-0418">Kinase</keyword>
<evidence type="ECO:0000256" key="1">
    <source>
        <dbReference type="ARBA" id="ARBA00022553"/>
    </source>
</evidence>
<dbReference type="STRING" id="44941.A0A397VU99"/>
<comment type="caution">
    <text evidence="7">The sequence shown here is derived from an EMBL/GenBank/DDBJ whole genome shotgun (WGS) entry which is preliminary data.</text>
</comment>
<sequence length="492" mass="55343">MVLQYANEGTLRDFLKVNFTKLNWIDKLRIAKEIAFGLSFLHDNNIIHRNLHSKNILIHQKQPKIADFELSKSVNEMIMTSNSIIHGMPAYIDPQCIFVSTKYKRNMKSDVYSLGVILWEISSGRPPFSSFELGFFIAIHISHGNREEPVEGTPPKYIELYKKCWDNDPDNRPETRLIYNTLKKLITNETSSHRHPIESLSQKNEISPSNQNNINVPVNSFDKINSITSALKNGIHENLKKETILGNILESVSNDANNSSLSVGNDVVSGIQKVTVVPRVPRRQIQRDVVPLRNLPVQGSSTPIHKKKEKGNVIPPINVLIVEDNPINRLSLSTFMKEKNIKYECASNGQEAVDKWKKGGFHVILMATIMPVMDGIEATKTIRSLEKAQKIDVFPCLLPKVTALTSTLSTSTSSDTSTHKLSSPVIIMALTASSLPSERHKVLAAGCNDFLTKPVNLELLEKKISDWGCMQALIDFDGWKRWKSCRKGIQIN</sequence>
<dbReference type="Pfam" id="PF07714">
    <property type="entry name" value="PK_Tyr_Ser-Thr"/>
    <property type="match status" value="1"/>
</dbReference>
<dbReference type="CDD" id="cd17546">
    <property type="entry name" value="REC_hyHK_CKI1_RcsC-like"/>
    <property type="match status" value="1"/>
</dbReference>
<dbReference type="SUPFAM" id="SSF52172">
    <property type="entry name" value="CheY-like"/>
    <property type="match status" value="1"/>
</dbReference>
<evidence type="ECO:0000313" key="7">
    <source>
        <dbReference type="EMBL" id="RIB26155.1"/>
    </source>
</evidence>
<dbReference type="Pfam" id="PF00072">
    <property type="entry name" value="Response_reg"/>
    <property type="match status" value="1"/>
</dbReference>
<feature type="region of interest" description="Disordered" evidence="4">
    <location>
        <begin position="190"/>
        <end position="211"/>
    </location>
</feature>
<protein>
    <submittedName>
        <fullName evidence="7">Kinase-like domain-containing protein</fullName>
    </submittedName>
</protein>
<feature type="domain" description="Response regulatory" evidence="6">
    <location>
        <begin position="318"/>
        <end position="468"/>
    </location>
</feature>
<organism evidence="7 8">
    <name type="scientific">Gigaspora rosea</name>
    <dbReference type="NCBI Taxonomy" id="44941"/>
    <lineage>
        <taxon>Eukaryota</taxon>
        <taxon>Fungi</taxon>
        <taxon>Fungi incertae sedis</taxon>
        <taxon>Mucoromycota</taxon>
        <taxon>Glomeromycotina</taxon>
        <taxon>Glomeromycetes</taxon>
        <taxon>Diversisporales</taxon>
        <taxon>Gigasporaceae</taxon>
        <taxon>Gigaspora</taxon>
    </lineage>
</organism>
<dbReference type="InterPro" id="IPR051681">
    <property type="entry name" value="Ser/Thr_Kinases-Pseudokinases"/>
</dbReference>
<keyword evidence="2" id="KW-0902">Two-component regulatory system</keyword>
<dbReference type="PRINTS" id="PR00109">
    <property type="entry name" value="TYRKINASE"/>
</dbReference>
<dbReference type="Gene3D" id="3.40.50.2300">
    <property type="match status" value="1"/>
</dbReference>
<dbReference type="PROSITE" id="PS50110">
    <property type="entry name" value="RESPONSE_REGULATORY"/>
    <property type="match status" value="1"/>
</dbReference>
<dbReference type="SUPFAM" id="SSF56112">
    <property type="entry name" value="Protein kinase-like (PK-like)"/>
    <property type="match status" value="1"/>
</dbReference>
<dbReference type="OrthoDB" id="21225at2759"/>
<reference evidence="7 8" key="1">
    <citation type="submission" date="2018-06" db="EMBL/GenBank/DDBJ databases">
        <title>Comparative genomics reveals the genomic features of Rhizophagus irregularis, R. cerebriforme, R. diaphanum and Gigaspora rosea, and their symbiotic lifestyle signature.</title>
        <authorList>
            <person name="Morin E."/>
            <person name="San Clemente H."/>
            <person name="Chen E.C.H."/>
            <person name="De La Providencia I."/>
            <person name="Hainaut M."/>
            <person name="Kuo A."/>
            <person name="Kohler A."/>
            <person name="Murat C."/>
            <person name="Tang N."/>
            <person name="Roy S."/>
            <person name="Loubradou J."/>
            <person name="Henrissat B."/>
            <person name="Grigoriev I.V."/>
            <person name="Corradi N."/>
            <person name="Roux C."/>
            <person name="Martin F.M."/>
        </authorList>
    </citation>
    <scope>NUCLEOTIDE SEQUENCE [LARGE SCALE GENOMIC DNA]</scope>
    <source>
        <strain evidence="7 8">DAOM 194757</strain>
    </source>
</reference>
<accession>A0A397VU99</accession>
<dbReference type="FunFam" id="3.40.50.2300:FF:000146">
    <property type="entry name" value="Putative two-component response regulator SSK1p"/>
    <property type="match status" value="1"/>
</dbReference>
<evidence type="ECO:0000313" key="8">
    <source>
        <dbReference type="Proteomes" id="UP000266673"/>
    </source>
</evidence>